<dbReference type="Proteomes" id="UP000620366">
    <property type="component" value="Unassembled WGS sequence"/>
</dbReference>
<evidence type="ECO:0000313" key="7">
    <source>
        <dbReference type="Proteomes" id="UP000620366"/>
    </source>
</evidence>
<dbReference type="PANTHER" id="PTHR30126">
    <property type="entry name" value="HTH-TYPE TRANSCRIPTIONAL REGULATOR"/>
    <property type="match status" value="1"/>
</dbReference>
<dbReference type="Gene3D" id="1.10.10.10">
    <property type="entry name" value="Winged helix-like DNA-binding domain superfamily/Winged helix DNA-binding domain"/>
    <property type="match status" value="1"/>
</dbReference>
<dbReference type="GO" id="GO:0003700">
    <property type="term" value="F:DNA-binding transcription factor activity"/>
    <property type="evidence" value="ECO:0007669"/>
    <property type="project" value="InterPro"/>
</dbReference>
<evidence type="ECO:0000256" key="2">
    <source>
        <dbReference type="ARBA" id="ARBA00023015"/>
    </source>
</evidence>
<feature type="domain" description="HTH lysR-type" evidence="5">
    <location>
        <begin position="2"/>
        <end position="59"/>
    </location>
</feature>
<accession>A0A926DD79</accession>
<keyword evidence="2" id="KW-0805">Transcription regulation</keyword>
<comment type="similarity">
    <text evidence="1">Belongs to the LysR transcriptional regulatory family.</text>
</comment>
<name>A0A926DD79_9FIRM</name>
<proteinExistence type="inferred from homology"/>
<dbReference type="GO" id="GO:0000976">
    <property type="term" value="F:transcription cis-regulatory region binding"/>
    <property type="evidence" value="ECO:0007669"/>
    <property type="project" value="TreeGrafter"/>
</dbReference>
<dbReference type="SUPFAM" id="SSF53850">
    <property type="entry name" value="Periplasmic binding protein-like II"/>
    <property type="match status" value="1"/>
</dbReference>
<dbReference type="EMBL" id="JACRSP010000003">
    <property type="protein sequence ID" value="MBC8536453.1"/>
    <property type="molecule type" value="Genomic_DNA"/>
</dbReference>
<dbReference type="InterPro" id="IPR036390">
    <property type="entry name" value="WH_DNA-bd_sf"/>
</dbReference>
<reference evidence="6" key="1">
    <citation type="submission" date="2020-08" db="EMBL/GenBank/DDBJ databases">
        <title>Genome public.</title>
        <authorList>
            <person name="Liu C."/>
            <person name="Sun Q."/>
        </authorList>
    </citation>
    <scope>NUCLEOTIDE SEQUENCE</scope>
    <source>
        <strain evidence="6">BX7</strain>
    </source>
</reference>
<gene>
    <name evidence="6" type="ORF">H8695_07115</name>
</gene>
<dbReference type="Gene3D" id="3.40.190.290">
    <property type="match status" value="1"/>
</dbReference>
<dbReference type="InterPro" id="IPR036388">
    <property type="entry name" value="WH-like_DNA-bd_sf"/>
</dbReference>
<evidence type="ECO:0000259" key="5">
    <source>
        <dbReference type="PROSITE" id="PS50931"/>
    </source>
</evidence>
<dbReference type="SUPFAM" id="SSF46785">
    <property type="entry name" value="Winged helix' DNA-binding domain"/>
    <property type="match status" value="1"/>
</dbReference>
<dbReference type="InterPro" id="IPR005119">
    <property type="entry name" value="LysR_subst-bd"/>
</dbReference>
<evidence type="ECO:0000256" key="1">
    <source>
        <dbReference type="ARBA" id="ARBA00009437"/>
    </source>
</evidence>
<dbReference type="PANTHER" id="PTHR30126:SF39">
    <property type="entry name" value="HTH-TYPE TRANSCRIPTIONAL REGULATOR CYSL"/>
    <property type="match status" value="1"/>
</dbReference>
<organism evidence="6 7">
    <name type="scientific">Feifania hominis</name>
    <dbReference type="NCBI Taxonomy" id="2763660"/>
    <lineage>
        <taxon>Bacteria</taxon>
        <taxon>Bacillati</taxon>
        <taxon>Bacillota</taxon>
        <taxon>Clostridia</taxon>
        <taxon>Eubacteriales</taxon>
        <taxon>Feifaniaceae</taxon>
        <taxon>Feifania</taxon>
    </lineage>
</organism>
<dbReference type="Pfam" id="PF03466">
    <property type="entry name" value="LysR_substrate"/>
    <property type="match status" value="1"/>
</dbReference>
<evidence type="ECO:0000256" key="4">
    <source>
        <dbReference type="ARBA" id="ARBA00023163"/>
    </source>
</evidence>
<dbReference type="FunFam" id="1.10.10.10:FF:000001">
    <property type="entry name" value="LysR family transcriptional regulator"/>
    <property type="match status" value="1"/>
</dbReference>
<dbReference type="InterPro" id="IPR000847">
    <property type="entry name" value="LysR_HTH_N"/>
</dbReference>
<sequence length="287" mass="31321">MLTLRQLTVLRAVCETGSFTAAARRLYLTQSAVSHTIRELEQSAGTVLFDRYAKRVEPTPQGRLLLEEAMPILAACEALESRLPHLEQRAPVHIVSSITIAALHLPHALRRFEQYLPAVPVRVRVVSAGEATTTLREGRADLALLEGARPQGPFVCRPFSRYALKLVCAPGHPLAGRVLDPGELCEQPLLLREPGSAVREALDSELLRLGYTADPVWESVNSAALLEAARAGLGIAVLPQGMLDGELCTGRLAQVEVRGLSLQNEMFAVWHRDKRLSPALETLLGLL</sequence>
<evidence type="ECO:0000313" key="6">
    <source>
        <dbReference type="EMBL" id="MBC8536453.1"/>
    </source>
</evidence>
<dbReference type="Pfam" id="PF00126">
    <property type="entry name" value="HTH_1"/>
    <property type="match status" value="1"/>
</dbReference>
<dbReference type="PROSITE" id="PS50931">
    <property type="entry name" value="HTH_LYSR"/>
    <property type="match status" value="1"/>
</dbReference>
<protein>
    <submittedName>
        <fullName evidence="6">LysR family transcriptional regulator</fullName>
    </submittedName>
</protein>
<keyword evidence="4" id="KW-0804">Transcription</keyword>
<keyword evidence="3" id="KW-0238">DNA-binding</keyword>
<keyword evidence="7" id="KW-1185">Reference proteome</keyword>
<dbReference type="PRINTS" id="PR00039">
    <property type="entry name" value="HTHLYSR"/>
</dbReference>
<dbReference type="AlphaFoldDB" id="A0A926DD79"/>
<dbReference type="RefSeq" id="WP_249300299.1">
    <property type="nucleotide sequence ID" value="NZ_JACRSP010000003.1"/>
</dbReference>
<evidence type="ECO:0000256" key="3">
    <source>
        <dbReference type="ARBA" id="ARBA00023125"/>
    </source>
</evidence>
<comment type="caution">
    <text evidence="6">The sequence shown here is derived from an EMBL/GenBank/DDBJ whole genome shotgun (WGS) entry which is preliminary data.</text>
</comment>